<keyword evidence="1" id="KW-0175">Coiled coil</keyword>
<gene>
    <name evidence="3" type="ORF">F5Z01DRAFT_560563</name>
</gene>
<evidence type="ECO:0000313" key="3">
    <source>
        <dbReference type="EMBL" id="KAG9249351.1"/>
    </source>
</evidence>
<feature type="non-terminal residue" evidence="3">
    <location>
        <position position="259"/>
    </location>
</feature>
<evidence type="ECO:0000256" key="2">
    <source>
        <dbReference type="SAM" id="MobiDB-lite"/>
    </source>
</evidence>
<proteinExistence type="predicted"/>
<organism evidence="3 4">
    <name type="scientific">Emericellopsis atlantica</name>
    <dbReference type="NCBI Taxonomy" id="2614577"/>
    <lineage>
        <taxon>Eukaryota</taxon>
        <taxon>Fungi</taxon>
        <taxon>Dikarya</taxon>
        <taxon>Ascomycota</taxon>
        <taxon>Pezizomycotina</taxon>
        <taxon>Sordariomycetes</taxon>
        <taxon>Hypocreomycetidae</taxon>
        <taxon>Hypocreales</taxon>
        <taxon>Bionectriaceae</taxon>
        <taxon>Emericellopsis</taxon>
    </lineage>
</organism>
<comment type="caution">
    <text evidence="3">The sequence shown here is derived from an EMBL/GenBank/DDBJ whole genome shotgun (WGS) entry which is preliminary data.</text>
</comment>
<name>A0A9P7ZCQ2_9HYPO</name>
<sequence length="259" mass="29796">MSATGTFDAEVLIAEKDLHAERELQERLLACISASEERCRWHRLVLGDIDFFARTANELRNEIHAIELQILEARASYGDLSSVAQIRQFFQHAKPGVERLLREQEDRMKSLHALENEEPAFLKDIQEERRLLEGTMMKETNAFAKNEYEPSTAPRNVMGGCGSHVAKMVNRHCRGHESPTRTAANEAASQVESGEPLKRQIFPRLSATQKRRRPSYRSPAAEVERTIDIHDIFKNGQSKHKITRYPGDSENWWILWCEE</sequence>
<dbReference type="RefSeq" id="XP_046113277.1">
    <property type="nucleotide sequence ID" value="XM_046260695.1"/>
</dbReference>
<evidence type="ECO:0000313" key="4">
    <source>
        <dbReference type="Proteomes" id="UP000887229"/>
    </source>
</evidence>
<keyword evidence="4" id="KW-1185">Reference proteome</keyword>
<accession>A0A9P7ZCQ2</accession>
<evidence type="ECO:0000256" key="1">
    <source>
        <dbReference type="SAM" id="Coils"/>
    </source>
</evidence>
<dbReference type="AlphaFoldDB" id="A0A9P7ZCQ2"/>
<reference evidence="3" key="1">
    <citation type="journal article" date="2021" name="IMA Fungus">
        <title>Genomic characterization of three marine fungi, including Emericellopsis atlantica sp. nov. with signatures of a generalist lifestyle and marine biomass degradation.</title>
        <authorList>
            <person name="Hagestad O.C."/>
            <person name="Hou L."/>
            <person name="Andersen J.H."/>
            <person name="Hansen E.H."/>
            <person name="Altermark B."/>
            <person name="Li C."/>
            <person name="Kuhnert E."/>
            <person name="Cox R.J."/>
            <person name="Crous P.W."/>
            <person name="Spatafora J.W."/>
            <person name="Lail K."/>
            <person name="Amirebrahimi M."/>
            <person name="Lipzen A."/>
            <person name="Pangilinan J."/>
            <person name="Andreopoulos W."/>
            <person name="Hayes R.D."/>
            <person name="Ng V."/>
            <person name="Grigoriev I.V."/>
            <person name="Jackson S.A."/>
            <person name="Sutton T.D.S."/>
            <person name="Dobson A.D.W."/>
            <person name="Rama T."/>
        </authorList>
    </citation>
    <scope>NUCLEOTIDE SEQUENCE</scope>
    <source>
        <strain evidence="3">TS7</strain>
    </source>
</reference>
<feature type="coiled-coil region" evidence="1">
    <location>
        <begin position="49"/>
        <end position="142"/>
    </location>
</feature>
<dbReference type="EMBL" id="MU251336">
    <property type="protein sequence ID" value="KAG9249351.1"/>
    <property type="molecule type" value="Genomic_DNA"/>
</dbReference>
<protein>
    <submittedName>
        <fullName evidence="3">Uncharacterized protein</fullName>
    </submittedName>
</protein>
<feature type="compositionally biased region" description="Polar residues" evidence="2">
    <location>
        <begin position="180"/>
        <end position="192"/>
    </location>
</feature>
<dbReference type="Proteomes" id="UP000887229">
    <property type="component" value="Unassembled WGS sequence"/>
</dbReference>
<feature type="region of interest" description="Disordered" evidence="2">
    <location>
        <begin position="176"/>
        <end position="197"/>
    </location>
</feature>
<dbReference type="GeneID" id="70291598"/>